<dbReference type="OrthoDB" id="9151442at2"/>
<accession>A0A511N8A7</accession>
<reference evidence="1 2" key="1">
    <citation type="submission" date="2019-07" db="EMBL/GenBank/DDBJ databases">
        <title>Whole genome shotgun sequence of Deinococcus cellulosilyticus NBRC 106333.</title>
        <authorList>
            <person name="Hosoyama A."/>
            <person name="Uohara A."/>
            <person name="Ohji S."/>
            <person name="Ichikawa N."/>
        </authorList>
    </citation>
    <scope>NUCLEOTIDE SEQUENCE [LARGE SCALE GENOMIC DNA]</scope>
    <source>
        <strain evidence="1 2">NBRC 106333</strain>
    </source>
</reference>
<gene>
    <name evidence="1" type="ORF">DC3_43410</name>
</gene>
<sequence length="110" mass="12656">MPDPRLQAIAQILQQDPAAYRGYGWMWWAVKDLLRQHFSQEELSGLGECSNPTLLRVAERQYPQVGQRINAAIDHYTYRAQRAQLYSSDDHLPDGAPVRVLDPDFQFANL</sequence>
<evidence type="ECO:0000313" key="2">
    <source>
        <dbReference type="Proteomes" id="UP000321306"/>
    </source>
</evidence>
<protein>
    <submittedName>
        <fullName evidence="1">Uncharacterized protein</fullName>
    </submittedName>
</protein>
<name>A0A511N8A7_DEIC1</name>
<dbReference type="AlphaFoldDB" id="A0A511N8A7"/>
<proteinExistence type="predicted"/>
<dbReference type="Proteomes" id="UP000321306">
    <property type="component" value="Unassembled WGS sequence"/>
</dbReference>
<organism evidence="1 2">
    <name type="scientific">Deinococcus cellulosilyticus (strain DSM 18568 / NBRC 106333 / KACC 11606 / 5516J-15)</name>
    <dbReference type="NCBI Taxonomy" id="1223518"/>
    <lineage>
        <taxon>Bacteria</taxon>
        <taxon>Thermotogati</taxon>
        <taxon>Deinococcota</taxon>
        <taxon>Deinococci</taxon>
        <taxon>Deinococcales</taxon>
        <taxon>Deinococcaceae</taxon>
        <taxon>Deinococcus</taxon>
    </lineage>
</organism>
<dbReference type="EMBL" id="BJXB01000023">
    <property type="protein sequence ID" value="GEM48706.1"/>
    <property type="molecule type" value="Genomic_DNA"/>
</dbReference>
<comment type="caution">
    <text evidence="1">The sequence shown here is derived from an EMBL/GenBank/DDBJ whole genome shotgun (WGS) entry which is preliminary data.</text>
</comment>
<keyword evidence="2" id="KW-1185">Reference proteome</keyword>
<evidence type="ECO:0000313" key="1">
    <source>
        <dbReference type="EMBL" id="GEM48706.1"/>
    </source>
</evidence>
<dbReference type="RefSeq" id="WP_146888004.1">
    <property type="nucleotide sequence ID" value="NZ_BJXB01000023.1"/>
</dbReference>